<dbReference type="InterPro" id="IPR042177">
    <property type="entry name" value="Cell/Rod_1"/>
</dbReference>
<keyword evidence="3" id="KW-0133">Cell shape</keyword>
<dbReference type="KEGG" id="mur:EQY75_10940"/>
<comment type="similarity">
    <text evidence="1">Belongs to the MreC family.</text>
</comment>
<dbReference type="Gene3D" id="2.40.10.350">
    <property type="entry name" value="Rod shape-determining protein MreC, domain 2"/>
    <property type="match status" value="1"/>
</dbReference>
<evidence type="ECO:0000256" key="2">
    <source>
        <dbReference type="ARBA" id="ARBA00013855"/>
    </source>
</evidence>
<dbReference type="InterPro" id="IPR042175">
    <property type="entry name" value="Cell/Rod_MreC_2"/>
</dbReference>
<dbReference type="EMBL" id="CP035544">
    <property type="protein sequence ID" value="QBA64999.1"/>
    <property type="molecule type" value="Genomic_DNA"/>
</dbReference>
<dbReference type="InterPro" id="IPR055342">
    <property type="entry name" value="MreC_beta-barrel_core"/>
</dbReference>
<dbReference type="PANTHER" id="PTHR34138">
    <property type="entry name" value="CELL SHAPE-DETERMINING PROTEIN MREC"/>
    <property type="match status" value="1"/>
</dbReference>
<dbReference type="OrthoDB" id="9811827at2"/>
<gene>
    <name evidence="6" type="primary">mreC</name>
    <name evidence="6" type="ORF">EQY75_10940</name>
</gene>
<dbReference type="Proteomes" id="UP000290889">
    <property type="component" value="Chromosome"/>
</dbReference>
<keyword evidence="7" id="KW-1185">Reference proteome</keyword>
<dbReference type="InterPro" id="IPR007221">
    <property type="entry name" value="MreC"/>
</dbReference>
<evidence type="ECO:0000313" key="6">
    <source>
        <dbReference type="EMBL" id="QBA64999.1"/>
    </source>
</evidence>
<evidence type="ECO:0000313" key="7">
    <source>
        <dbReference type="Proteomes" id="UP000290889"/>
    </source>
</evidence>
<dbReference type="GO" id="GO:0008360">
    <property type="term" value="P:regulation of cell shape"/>
    <property type="evidence" value="ECO:0007669"/>
    <property type="project" value="UniProtKB-KW"/>
</dbReference>
<dbReference type="PANTHER" id="PTHR34138:SF1">
    <property type="entry name" value="CELL SHAPE-DETERMINING PROTEIN MREC"/>
    <property type="match status" value="1"/>
</dbReference>
<evidence type="ECO:0000259" key="5">
    <source>
        <dbReference type="Pfam" id="PF04085"/>
    </source>
</evidence>
<dbReference type="Pfam" id="PF04085">
    <property type="entry name" value="MreC"/>
    <property type="match status" value="1"/>
</dbReference>
<evidence type="ECO:0000256" key="3">
    <source>
        <dbReference type="ARBA" id="ARBA00022960"/>
    </source>
</evidence>
<dbReference type="GO" id="GO:0005886">
    <property type="term" value="C:plasma membrane"/>
    <property type="evidence" value="ECO:0007669"/>
    <property type="project" value="TreeGrafter"/>
</dbReference>
<reference evidence="6 7" key="1">
    <citation type="submission" date="2019-01" db="EMBL/GenBank/DDBJ databases">
        <title>Muriicola soli sp. nov., isolated from soil.</title>
        <authorList>
            <person name="Kang H.J."/>
            <person name="Kim S.B."/>
        </authorList>
    </citation>
    <scope>NUCLEOTIDE SEQUENCE [LARGE SCALE GENOMIC DNA]</scope>
    <source>
        <strain evidence="6 7">MMS17-SY002</strain>
    </source>
</reference>
<dbReference type="NCBIfam" id="NF010532">
    <property type="entry name" value="PRK13922.9-3"/>
    <property type="match status" value="1"/>
</dbReference>
<evidence type="ECO:0000256" key="1">
    <source>
        <dbReference type="ARBA" id="ARBA00009369"/>
    </source>
</evidence>
<sequence>MQQIINFILRNKTTLLYLFLLTLGMAMSVQSHSYHRARFFNSANWLSGGLYNIQSDISSYFNLREENQILVEENTRLRNLLFNLEIDSLADVASDNFPFEVVPAQIIKNSYAFRNNYITINKGDENGVKQDMGVITSKGILGIVEHTTDKYAAVQSVLNTKSNINAKIKNTNNFGSLKWNTERFDVVQLEDIPRIVPLNIGDTIVTGAMSSIFPENIPIGTIKKFDLLASENFFTIDVALFNDMTNIKNIYIISNKNSAEIRSLEEKINNDQ</sequence>
<name>A0A411EBF8_9FLAO</name>
<dbReference type="RefSeq" id="WP_129605809.1">
    <property type="nucleotide sequence ID" value="NZ_CP035544.1"/>
</dbReference>
<dbReference type="AlphaFoldDB" id="A0A411EBF8"/>
<proteinExistence type="inferred from homology"/>
<evidence type="ECO:0000256" key="4">
    <source>
        <dbReference type="ARBA" id="ARBA00032089"/>
    </source>
</evidence>
<accession>A0A411EBF8</accession>
<feature type="domain" description="Rod shape-determining protein MreC beta-barrel core" evidence="5">
    <location>
        <begin position="106"/>
        <end position="253"/>
    </location>
</feature>
<protein>
    <recommendedName>
        <fullName evidence="2">Cell shape-determining protein MreC</fullName>
    </recommendedName>
    <alternativeName>
        <fullName evidence="4">Cell shape protein MreC</fullName>
    </alternativeName>
</protein>
<dbReference type="Gene3D" id="2.40.10.340">
    <property type="entry name" value="Rod shape-determining protein MreC, domain 1"/>
    <property type="match status" value="1"/>
</dbReference>
<organism evidence="6 7">
    <name type="scientific">Muriicola soli</name>
    <dbReference type="NCBI Taxonomy" id="2507538"/>
    <lineage>
        <taxon>Bacteria</taxon>
        <taxon>Pseudomonadati</taxon>
        <taxon>Bacteroidota</taxon>
        <taxon>Flavobacteriia</taxon>
        <taxon>Flavobacteriales</taxon>
        <taxon>Flavobacteriaceae</taxon>
        <taxon>Muriicola</taxon>
    </lineage>
</organism>